<dbReference type="Pfam" id="PF00528">
    <property type="entry name" value="BPD_transp_1"/>
    <property type="match status" value="1"/>
</dbReference>
<comment type="subcellular location">
    <subcellularLocation>
        <location evidence="1">Cell membrane</location>
        <topology evidence="1">Multi-pass membrane protein</topology>
    </subcellularLocation>
</comment>
<evidence type="ECO:0000313" key="9">
    <source>
        <dbReference type="EMBL" id="SVA39509.1"/>
    </source>
</evidence>
<dbReference type="EMBL" id="UINC01008789">
    <property type="protein sequence ID" value="SVA39509.1"/>
    <property type="molecule type" value="Genomic_DNA"/>
</dbReference>
<keyword evidence="4 7" id="KW-0812">Transmembrane</keyword>
<keyword evidence="5 7" id="KW-1133">Transmembrane helix</keyword>
<keyword evidence="2" id="KW-0813">Transport</keyword>
<feature type="domain" description="ABC transmembrane type-1" evidence="8">
    <location>
        <begin position="82"/>
        <end position="272"/>
    </location>
</feature>
<organism evidence="9">
    <name type="scientific">marine metagenome</name>
    <dbReference type="NCBI Taxonomy" id="408172"/>
    <lineage>
        <taxon>unclassified sequences</taxon>
        <taxon>metagenomes</taxon>
        <taxon>ecological metagenomes</taxon>
    </lineage>
</organism>
<evidence type="ECO:0000256" key="1">
    <source>
        <dbReference type="ARBA" id="ARBA00004651"/>
    </source>
</evidence>
<dbReference type="CDD" id="cd06261">
    <property type="entry name" value="TM_PBP2"/>
    <property type="match status" value="1"/>
</dbReference>
<proteinExistence type="predicted"/>
<dbReference type="InterPro" id="IPR000515">
    <property type="entry name" value="MetI-like"/>
</dbReference>
<dbReference type="AlphaFoldDB" id="A0A381VGM3"/>
<feature type="transmembrane region" description="Helical" evidence="7">
    <location>
        <begin position="84"/>
        <end position="106"/>
    </location>
</feature>
<feature type="transmembrane region" description="Helical" evidence="7">
    <location>
        <begin position="199"/>
        <end position="229"/>
    </location>
</feature>
<keyword evidence="3" id="KW-1003">Cell membrane</keyword>
<evidence type="ECO:0000259" key="8">
    <source>
        <dbReference type="PROSITE" id="PS50928"/>
    </source>
</evidence>
<dbReference type="GO" id="GO:0055085">
    <property type="term" value="P:transmembrane transport"/>
    <property type="evidence" value="ECO:0007669"/>
    <property type="project" value="InterPro"/>
</dbReference>
<feature type="transmembrane region" description="Helical" evidence="7">
    <location>
        <begin position="113"/>
        <end position="139"/>
    </location>
</feature>
<evidence type="ECO:0000256" key="5">
    <source>
        <dbReference type="ARBA" id="ARBA00022989"/>
    </source>
</evidence>
<accession>A0A381VGM3</accession>
<evidence type="ECO:0000256" key="3">
    <source>
        <dbReference type="ARBA" id="ARBA00022475"/>
    </source>
</evidence>
<reference evidence="9" key="1">
    <citation type="submission" date="2018-05" db="EMBL/GenBank/DDBJ databases">
        <authorList>
            <person name="Lanie J.A."/>
            <person name="Ng W.-L."/>
            <person name="Kazmierczak K.M."/>
            <person name="Andrzejewski T.M."/>
            <person name="Davidsen T.M."/>
            <person name="Wayne K.J."/>
            <person name="Tettelin H."/>
            <person name="Glass J.I."/>
            <person name="Rusch D."/>
            <person name="Podicherti R."/>
            <person name="Tsui H.-C.T."/>
            <person name="Winkler M.E."/>
        </authorList>
    </citation>
    <scope>NUCLEOTIDE SEQUENCE</scope>
</reference>
<evidence type="ECO:0000256" key="6">
    <source>
        <dbReference type="ARBA" id="ARBA00023136"/>
    </source>
</evidence>
<evidence type="ECO:0000256" key="2">
    <source>
        <dbReference type="ARBA" id="ARBA00022448"/>
    </source>
</evidence>
<dbReference type="InterPro" id="IPR035906">
    <property type="entry name" value="MetI-like_sf"/>
</dbReference>
<dbReference type="Gene3D" id="1.10.3720.10">
    <property type="entry name" value="MetI-like"/>
    <property type="match status" value="1"/>
</dbReference>
<dbReference type="PANTHER" id="PTHR43386">
    <property type="entry name" value="OLIGOPEPTIDE TRANSPORT SYSTEM PERMEASE PROTEIN APPC"/>
    <property type="match status" value="1"/>
</dbReference>
<dbReference type="InterPro" id="IPR050366">
    <property type="entry name" value="BP-dependent_transpt_permease"/>
</dbReference>
<feature type="transmembrane region" description="Helical" evidence="7">
    <location>
        <begin position="249"/>
        <end position="272"/>
    </location>
</feature>
<keyword evidence="6 7" id="KW-0472">Membrane</keyword>
<feature type="transmembrane region" description="Helical" evidence="7">
    <location>
        <begin position="145"/>
        <end position="164"/>
    </location>
</feature>
<dbReference type="SUPFAM" id="SSF161098">
    <property type="entry name" value="MetI-like"/>
    <property type="match status" value="1"/>
</dbReference>
<dbReference type="PROSITE" id="PS50928">
    <property type="entry name" value="ABC_TM1"/>
    <property type="match status" value="1"/>
</dbReference>
<evidence type="ECO:0000256" key="4">
    <source>
        <dbReference type="ARBA" id="ARBA00022692"/>
    </source>
</evidence>
<evidence type="ECO:0000256" key="7">
    <source>
        <dbReference type="SAM" id="Phobius"/>
    </source>
</evidence>
<feature type="transmembrane region" description="Helical" evidence="7">
    <location>
        <begin position="20"/>
        <end position="42"/>
    </location>
</feature>
<dbReference type="PANTHER" id="PTHR43386:SF1">
    <property type="entry name" value="D,D-DIPEPTIDE TRANSPORT SYSTEM PERMEASE PROTEIN DDPC-RELATED"/>
    <property type="match status" value="1"/>
</dbReference>
<gene>
    <name evidence="9" type="ORF">METZ01_LOCUS92363</name>
</gene>
<dbReference type="GO" id="GO:0005886">
    <property type="term" value="C:plasma membrane"/>
    <property type="evidence" value="ECO:0007669"/>
    <property type="project" value="UniProtKB-SubCell"/>
</dbReference>
<sequence>MAEPGAEPDADRAVPRRLGVTFWVAIGWVALVTGAAVAAPLLPIADPDQIGIGPRSSGPNWDQWFGTDTVGRDMFSRTIWGARVSLMVGFFSIVAGFLVGGMMGVVSGYRRGWIDLVLGFVTYVMLSFPTLVLFLLVILLFGQGLWIVTAALSIVVIPSVSRLARAITIAFAEREFVAAARLLGATNRRVMAREILPNVLIPMSALLLLGLGLTIVAEGGLAFLGLSVADGFSWGKMIQLGAGLRTLQTAPWVAFFPIGAMFLTVLSLNLAGDQLRRYFDVRELGIGGR</sequence>
<name>A0A381VGM3_9ZZZZ</name>
<protein>
    <recommendedName>
        <fullName evidence="8">ABC transmembrane type-1 domain-containing protein</fullName>
    </recommendedName>
</protein>